<evidence type="ECO:0000313" key="2">
    <source>
        <dbReference type="EMBL" id="KAK8036589.1"/>
    </source>
</evidence>
<dbReference type="Proteomes" id="UP001396898">
    <property type="component" value="Unassembled WGS sequence"/>
</dbReference>
<comment type="caution">
    <text evidence="2">The sequence shown here is derived from an EMBL/GenBank/DDBJ whole genome shotgun (WGS) entry which is preliminary data.</text>
</comment>
<sequence>MTTSRSRTSSIPIHSTTTSPSLLPSSRYSPKDNTQKSYSAFQDPLPWTDELMRQNRRHRRPTYGQSVFEEDTSSSSSSDESSSDSSGTKSTPTSREHAQATGTAGSGPKTMAVSSGSLPTTSTTTGTMGAGTDGEGKTNEQSRDTSCSGPTAALDLTAFRFPGAAAGQR</sequence>
<organism evidence="2 3">
    <name type="scientific">Apiospora marii</name>
    <dbReference type="NCBI Taxonomy" id="335849"/>
    <lineage>
        <taxon>Eukaryota</taxon>
        <taxon>Fungi</taxon>
        <taxon>Dikarya</taxon>
        <taxon>Ascomycota</taxon>
        <taxon>Pezizomycotina</taxon>
        <taxon>Sordariomycetes</taxon>
        <taxon>Xylariomycetidae</taxon>
        <taxon>Amphisphaeriales</taxon>
        <taxon>Apiosporaceae</taxon>
        <taxon>Apiospora</taxon>
    </lineage>
</organism>
<feature type="compositionally biased region" description="Low complexity" evidence="1">
    <location>
        <begin position="1"/>
        <end position="28"/>
    </location>
</feature>
<feature type="compositionally biased region" description="Low complexity" evidence="1">
    <location>
        <begin position="73"/>
        <end position="93"/>
    </location>
</feature>
<keyword evidence="3" id="KW-1185">Reference proteome</keyword>
<accession>A0ABR1SS93</accession>
<feature type="compositionally biased region" description="Low complexity" evidence="1">
    <location>
        <begin position="114"/>
        <end position="127"/>
    </location>
</feature>
<dbReference type="EMBL" id="JAQQWI010000004">
    <property type="protein sequence ID" value="KAK8036589.1"/>
    <property type="molecule type" value="Genomic_DNA"/>
</dbReference>
<feature type="compositionally biased region" description="Basic and acidic residues" evidence="1">
    <location>
        <begin position="134"/>
        <end position="143"/>
    </location>
</feature>
<feature type="region of interest" description="Disordered" evidence="1">
    <location>
        <begin position="1"/>
        <end position="169"/>
    </location>
</feature>
<gene>
    <name evidence="2" type="ORF">PG991_001726</name>
</gene>
<evidence type="ECO:0000313" key="3">
    <source>
        <dbReference type="Proteomes" id="UP001396898"/>
    </source>
</evidence>
<reference evidence="2 3" key="1">
    <citation type="submission" date="2023-01" db="EMBL/GenBank/DDBJ databases">
        <title>Analysis of 21 Apiospora genomes using comparative genomics revels a genus with tremendous synthesis potential of carbohydrate active enzymes and secondary metabolites.</title>
        <authorList>
            <person name="Sorensen T."/>
        </authorList>
    </citation>
    <scope>NUCLEOTIDE SEQUENCE [LARGE SCALE GENOMIC DNA]</scope>
    <source>
        <strain evidence="2 3">CBS 20057</strain>
    </source>
</reference>
<proteinExistence type="predicted"/>
<evidence type="ECO:0000256" key="1">
    <source>
        <dbReference type="SAM" id="MobiDB-lite"/>
    </source>
</evidence>
<name>A0ABR1SS93_9PEZI</name>
<protein>
    <submittedName>
        <fullName evidence="2">Uncharacterized protein</fullName>
    </submittedName>
</protein>